<accession>A0A2H3TE80</accession>
<dbReference type="Proteomes" id="UP000219369">
    <property type="component" value="Unassembled WGS sequence"/>
</dbReference>
<sequence length="9" mass="1091">MDDWKLGNI</sequence>
<organism evidence="1 2">
    <name type="scientific">Fusarium oxysporum</name>
    <name type="common">Fusarium vascular wilt</name>
    <dbReference type="NCBI Taxonomy" id="5507"/>
    <lineage>
        <taxon>Eukaryota</taxon>
        <taxon>Fungi</taxon>
        <taxon>Dikarya</taxon>
        <taxon>Ascomycota</taxon>
        <taxon>Pezizomycotina</taxon>
        <taxon>Sordariomycetes</taxon>
        <taxon>Hypocreomycetidae</taxon>
        <taxon>Hypocreales</taxon>
        <taxon>Nectriaceae</taxon>
        <taxon>Fusarium</taxon>
        <taxon>Fusarium oxysporum species complex</taxon>
    </lineage>
</organism>
<dbReference type="EMBL" id="FMJY01000003">
    <property type="protein sequence ID" value="SCO81320.1"/>
    <property type="molecule type" value="Genomic_DNA"/>
</dbReference>
<evidence type="ECO:0000313" key="1">
    <source>
        <dbReference type="EMBL" id="SCO81320.1"/>
    </source>
</evidence>
<evidence type="ECO:0000313" key="2">
    <source>
        <dbReference type="Proteomes" id="UP000219369"/>
    </source>
</evidence>
<proteinExistence type="predicted"/>
<gene>
    <name evidence="1" type="ORF">FRV6_05533</name>
</gene>
<protein>
    <submittedName>
        <fullName evidence="1">Uncharacterized protein</fullName>
    </submittedName>
</protein>
<name>A0A2H3TE80_FUSOX</name>
<reference evidence="2" key="1">
    <citation type="submission" date="2016-09" db="EMBL/GenBank/DDBJ databases">
        <authorList>
            <person name="Guldener U."/>
        </authorList>
    </citation>
    <scope>NUCLEOTIDE SEQUENCE [LARGE SCALE GENOMIC DNA]</scope>
    <source>
        <strain evidence="2">V64-1</strain>
    </source>
</reference>